<sequence length="131" mass="15094">MVKGDNQIDSVAWYGTITVVVELRYTGGNKVVLFNCNWYDIATKGKSYKEDRYGIISVNTKAKLNTQEPFVLAFQATQVYYIEEIKNSMWSVVVETKPRNIFEVSTEEGEPFQEEESQTRHTYVHHGEEDG</sequence>
<organism evidence="3 4">
    <name type="scientific">Rubus argutus</name>
    <name type="common">Southern blackberry</name>
    <dbReference type="NCBI Taxonomy" id="59490"/>
    <lineage>
        <taxon>Eukaryota</taxon>
        <taxon>Viridiplantae</taxon>
        <taxon>Streptophyta</taxon>
        <taxon>Embryophyta</taxon>
        <taxon>Tracheophyta</taxon>
        <taxon>Spermatophyta</taxon>
        <taxon>Magnoliopsida</taxon>
        <taxon>eudicotyledons</taxon>
        <taxon>Gunneridae</taxon>
        <taxon>Pentapetalae</taxon>
        <taxon>rosids</taxon>
        <taxon>fabids</taxon>
        <taxon>Rosales</taxon>
        <taxon>Rosaceae</taxon>
        <taxon>Rosoideae</taxon>
        <taxon>Rosoideae incertae sedis</taxon>
        <taxon>Rubus</taxon>
    </lineage>
</organism>
<dbReference type="PANTHER" id="PTHR48258">
    <property type="entry name" value="DUF4218 DOMAIN-CONTAINING PROTEIN-RELATED"/>
    <property type="match status" value="1"/>
</dbReference>
<protein>
    <recommendedName>
        <fullName evidence="2">DUF4216 domain-containing protein</fullName>
    </recommendedName>
</protein>
<feature type="region of interest" description="Disordered" evidence="1">
    <location>
        <begin position="105"/>
        <end position="131"/>
    </location>
</feature>
<evidence type="ECO:0000259" key="2">
    <source>
        <dbReference type="Pfam" id="PF13952"/>
    </source>
</evidence>
<dbReference type="InterPro" id="IPR025312">
    <property type="entry name" value="DUF4216"/>
</dbReference>
<reference evidence="3 4" key="1">
    <citation type="journal article" date="2023" name="G3 (Bethesda)">
        <title>A chromosome-length genome assembly and annotation of blackberry (Rubus argutus, cv. 'Hillquist').</title>
        <authorList>
            <person name="Bruna T."/>
            <person name="Aryal R."/>
            <person name="Dudchenko O."/>
            <person name="Sargent D.J."/>
            <person name="Mead D."/>
            <person name="Buti M."/>
            <person name="Cavallini A."/>
            <person name="Hytonen T."/>
            <person name="Andres J."/>
            <person name="Pham M."/>
            <person name="Weisz D."/>
            <person name="Mascagni F."/>
            <person name="Usai G."/>
            <person name="Natali L."/>
            <person name="Bassil N."/>
            <person name="Fernandez G.E."/>
            <person name="Lomsadze A."/>
            <person name="Armour M."/>
            <person name="Olukolu B."/>
            <person name="Poorten T."/>
            <person name="Britton C."/>
            <person name="Davik J."/>
            <person name="Ashrafi H."/>
            <person name="Aiden E.L."/>
            <person name="Borodovsky M."/>
            <person name="Worthington M."/>
        </authorList>
    </citation>
    <scope>NUCLEOTIDE SEQUENCE [LARGE SCALE GENOMIC DNA]</scope>
    <source>
        <strain evidence="3">PI 553951</strain>
    </source>
</reference>
<evidence type="ECO:0000313" key="3">
    <source>
        <dbReference type="EMBL" id="KAK9902416.1"/>
    </source>
</evidence>
<keyword evidence="4" id="KW-1185">Reference proteome</keyword>
<dbReference type="EMBL" id="JBEDUW010000258">
    <property type="protein sequence ID" value="KAK9902416.1"/>
    <property type="molecule type" value="Genomic_DNA"/>
</dbReference>
<name>A0AAW1VL55_RUBAR</name>
<accession>A0AAW1VL55</accession>
<feature type="compositionally biased region" description="Acidic residues" evidence="1">
    <location>
        <begin position="105"/>
        <end position="116"/>
    </location>
</feature>
<dbReference type="AlphaFoldDB" id="A0AAW1VL55"/>
<comment type="caution">
    <text evidence="3">The sequence shown here is derived from an EMBL/GenBank/DDBJ whole genome shotgun (WGS) entry which is preliminary data.</text>
</comment>
<dbReference type="Pfam" id="PF13952">
    <property type="entry name" value="DUF4216"/>
    <property type="match status" value="1"/>
</dbReference>
<gene>
    <name evidence="3" type="ORF">M0R45_001655</name>
</gene>
<evidence type="ECO:0000313" key="4">
    <source>
        <dbReference type="Proteomes" id="UP001457282"/>
    </source>
</evidence>
<feature type="domain" description="DUF4216" evidence="2">
    <location>
        <begin position="21"/>
        <end position="93"/>
    </location>
</feature>
<proteinExistence type="predicted"/>
<dbReference type="PANTHER" id="PTHR48258:SF3">
    <property type="entry name" value="FK506-BINDING PROTEIN 4-LIKE ISOFORM X1"/>
    <property type="match status" value="1"/>
</dbReference>
<evidence type="ECO:0000256" key="1">
    <source>
        <dbReference type="SAM" id="MobiDB-lite"/>
    </source>
</evidence>
<dbReference type="Proteomes" id="UP001457282">
    <property type="component" value="Unassembled WGS sequence"/>
</dbReference>